<dbReference type="Gene3D" id="1.10.3730.20">
    <property type="match status" value="1"/>
</dbReference>
<evidence type="ECO:0000313" key="8">
    <source>
        <dbReference type="Proteomes" id="UP001057998"/>
    </source>
</evidence>
<feature type="transmembrane region" description="Helical" evidence="5">
    <location>
        <begin position="7"/>
        <end position="27"/>
    </location>
</feature>
<dbReference type="EMBL" id="CP101509">
    <property type="protein sequence ID" value="UTV29565.1"/>
    <property type="molecule type" value="Genomic_DNA"/>
</dbReference>
<feature type="domain" description="EamA" evidence="6">
    <location>
        <begin position="8"/>
        <end position="131"/>
    </location>
</feature>
<keyword evidence="4 5" id="KW-0472">Membrane</keyword>
<evidence type="ECO:0000259" key="6">
    <source>
        <dbReference type="Pfam" id="PF00892"/>
    </source>
</evidence>
<evidence type="ECO:0000256" key="4">
    <source>
        <dbReference type="ARBA" id="ARBA00023136"/>
    </source>
</evidence>
<gene>
    <name evidence="7" type="ORF">NNL38_21350</name>
</gene>
<dbReference type="SUPFAM" id="SSF103481">
    <property type="entry name" value="Multidrug resistance efflux transporter EmrE"/>
    <property type="match status" value="2"/>
</dbReference>
<keyword evidence="3 5" id="KW-1133">Transmembrane helix</keyword>
<feature type="transmembrane region" description="Helical" evidence="5">
    <location>
        <begin position="33"/>
        <end position="51"/>
    </location>
</feature>
<feature type="domain" description="EamA" evidence="6">
    <location>
        <begin position="141"/>
        <end position="280"/>
    </location>
</feature>
<feature type="transmembrane region" description="Helical" evidence="5">
    <location>
        <begin position="263"/>
        <end position="287"/>
    </location>
</feature>
<feature type="transmembrane region" description="Helical" evidence="5">
    <location>
        <begin position="58"/>
        <end position="76"/>
    </location>
</feature>
<feature type="transmembrane region" description="Helical" evidence="5">
    <location>
        <begin position="168"/>
        <end position="188"/>
    </location>
</feature>
<dbReference type="RefSeq" id="WP_255390883.1">
    <property type="nucleotide sequence ID" value="NZ_CP101509.1"/>
</dbReference>
<name>A0ABY5GKC3_9GAMM</name>
<keyword evidence="2 5" id="KW-0812">Transmembrane</keyword>
<feature type="transmembrane region" description="Helical" evidence="5">
    <location>
        <begin position="208"/>
        <end position="226"/>
    </location>
</feature>
<evidence type="ECO:0000256" key="3">
    <source>
        <dbReference type="ARBA" id="ARBA00022989"/>
    </source>
</evidence>
<dbReference type="Proteomes" id="UP001057998">
    <property type="component" value="Chromosome 2"/>
</dbReference>
<sequence length="303" mass="32702">MTRRDFGWIVLVMMIWGVNFSMIKMGVTAVDPLLMVAARFALAVFPIIFFIPKPDVPWKYLVGYGLAFGVGVWGMASWSISAGVSSGMASVLLQSKVLLSIVIGVLVYREAVGPAKAFGSMLALAGLVVAVTGTEGNVTLFGLVLILIASCSWLAANMIVKQAKVAQVFAFNVWGMLFAPLPLVGLSLGLNGTEVLSQAYQVWDMKTSIAVLFQSYPTTLFGYWLWNRMMLKYPMSTVAPLSLLVPVFGLLSGWLIYDEALSEIQIAASAIFLAGTLLITAPAGWVVRIRKARRCEGDTVTSG</sequence>
<keyword evidence="8" id="KW-1185">Reference proteome</keyword>
<proteinExistence type="predicted"/>
<dbReference type="InterPro" id="IPR050638">
    <property type="entry name" value="AA-Vitamin_Transporters"/>
</dbReference>
<feature type="transmembrane region" description="Helical" evidence="5">
    <location>
        <begin position="115"/>
        <end position="132"/>
    </location>
</feature>
<dbReference type="PANTHER" id="PTHR32322:SF9">
    <property type="entry name" value="AMINO-ACID METABOLITE EFFLUX PUMP-RELATED"/>
    <property type="match status" value="1"/>
</dbReference>
<comment type="subcellular location">
    <subcellularLocation>
        <location evidence="1">Membrane</location>
        <topology evidence="1">Multi-pass membrane protein</topology>
    </subcellularLocation>
</comment>
<feature type="transmembrane region" description="Helical" evidence="5">
    <location>
        <begin position="138"/>
        <end position="156"/>
    </location>
</feature>
<protein>
    <submittedName>
        <fullName evidence="7">EamA family transporter</fullName>
    </submittedName>
</protein>
<evidence type="ECO:0000313" key="7">
    <source>
        <dbReference type="EMBL" id="UTV29565.1"/>
    </source>
</evidence>
<accession>A0ABY5GKC3</accession>
<dbReference type="InterPro" id="IPR037185">
    <property type="entry name" value="EmrE-like"/>
</dbReference>
<reference evidence="7" key="1">
    <citation type="submission" date="2022-07" db="EMBL/GenBank/DDBJ databases">
        <title>Genome sequencing of Photobacterium atrarenae GJH2-4.</title>
        <authorList>
            <person name="Park S.-J."/>
        </authorList>
    </citation>
    <scope>NUCLEOTIDE SEQUENCE</scope>
    <source>
        <strain evidence="7">GJH2-4</strain>
    </source>
</reference>
<evidence type="ECO:0000256" key="5">
    <source>
        <dbReference type="SAM" id="Phobius"/>
    </source>
</evidence>
<organism evidence="7 8">
    <name type="scientific">Photobacterium atrarenae</name>
    <dbReference type="NCBI Taxonomy" id="865757"/>
    <lineage>
        <taxon>Bacteria</taxon>
        <taxon>Pseudomonadati</taxon>
        <taxon>Pseudomonadota</taxon>
        <taxon>Gammaproteobacteria</taxon>
        <taxon>Vibrionales</taxon>
        <taxon>Vibrionaceae</taxon>
        <taxon>Photobacterium</taxon>
    </lineage>
</organism>
<dbReference type="InterPro" id="IPR000620">
    <property type="entry name" value="EamA_dom"/>
</dbReference>
<dbReference type="PANTHER" id="PTHR32322">
    <property type="entry name" value="INNER MEMBRANE TRANSPORTER"/>
    <property type="match status" value="1"/>
</dbReference>
<evidence type="ECO:0000256" key="2">
    <source>
        <dbReference type="ARBA" id="ARBA00022692"/>
    </source>
</evidence>
<feature type="transmembrane region" description="Helical" evidence="5">
    <location>
        <begin position="238"/>
        <end position="257"/>
    </location>
</feature>
<dbReference type="Pfam" id="PF00892">
    <property type="entry name" value="EamA"/>
    <property type="match status" value="2"/>
</dbReference>
<evidence type="ECO:0000256" key="1">
    <source>
        <dbReference type="ARBA" id="ARBA00004141"/>
    </source>
</evidence>
<feature type="transmembrane region" description="Helical" evidence="5">
    <location>
        <begin position="88"/>
        <end position="108"/>
    </location>
</feature>